<evidence type="ECO:0000313" key="3">
    <source>
        <dbReference type="EMBL" id="GAA4696550.1"/>
    </source>
</evidence>
<feature type="domain" description="HTH marR-type" evidence="2">
    <location>
        <begin position="41"/>
        <end position="92"/>
    </location>
</feature>
<keyword evidence="4" id="KW-1185">Reference proteome</keyword>
<feature type="compositionally biased region" description="Low complexity" evidence="1">
    <location>
        <begin position="96"/>
        <end position="105"/>
    </location>
</feature>
<dbReference type="RefSeq" id="WP_345270115.1">
    <property type="nucleotide sequence ID" value="NZ_BAABIM010000004.1"/>
</dbReference>
<dbReference type="Pfam" id="PF12802">
    <property type="entry name" value="MarR_2"/>
    <property type="match status" value="1"/>
</dbReference>
<evidence type="ECO:0000256" key="1">
    <source>
        <dbReference type="SAM" id="MobiDB-lite"/>
    </source>
</evidence>
<organism evidence="3 4">
    <name type="scientific">Nocardioides nanhaiensis</name>
    <dbReference type="NCBI Taxonomy" id="1476871"/>
    <lineage>
        <taxon>Bacteria</taxon>
        <taxon>Bacillati</taxon>
        <taxon>Actinomycetota</taxon>
        <taxon>Actinomycetes</taxon>
        <taxon>Propionibacteriales</taxon>
        <taxon>Nocardioidaceae</taxon>
        <taxon>Nocardioides</taxon>
    </lineage>
</organism>
<name>A0ABP8WW53_9ACTN</name>
<evidence type="ECO:0000313" key="4">
    <source>
        <dbReference type="Proteomes" id="UP001500621"/>
    </source>
</evidence>
<protein>
    <recommendedName>
        <fullName evidence="2">HTH marR-type domain-containing protein</fullName>
    </recommendedName>
</protein>
<feature type="region of interest" description="Disordered" evidence="1">
    <location>
        <begin position="89"/>
        <end position="122"/>
    </location>
</feature>
<evidence type="ECO:0000259" key="2">
    <source>
        <dbReference type="Pfam" id="PF12802"/>
    </source>
</evidence>
<dbReference type="InterPro" id="IPR036390">
    <property type="entry name" value="WH_DNA-bd_sf"/>
</dbReference>
<gene>
    <name evidence="3" type="ORF">GCM10023226_38790</name>
</gene>
<dbReference type="InterPro" id="IPR000835">
    <property type="entry name" value="HTH_MarR-typ"/>
</dbReference>
<dbReference type="EMBL" id="BAABIM010000004">
    <property type="protein sequence ID" value="GAA4696550.1"/>
    <property type="molecule type" value="Genomic_DNA"/>
</dbReference>
<dbReference type="InterPro" id="IPR036388">
    <property type="entry name" value="WH-like_DNA-bd_sf"/>
</dbReference>
<accession>A0ABP8WW53</accession>
<dbReference type="SUPFAM" id="SSF46785">
    <property type="entry name" value="Winged helix' DNA-binding domain"/>
    <property type="match status" value="1"/>
</dbReference>
<feature type="compositionally biased region" description="Basic residues" evidence="1">
    <location>
        <begin position="106"/>
        <end position="115"/>
    </location>
</feature>
<comment type="caution">
    <text evidence="3">The sequence shown here is derived from an EMBL/GenBank/DDBJ whole genome shotgun (WGS) entry which is preliminary data.</text>
</comment>
<reference evidence="4" key="1">
    <citation type="journal article" date="2019" name="Int. J. Syst. Evol. Microbiol.">
        <title>The Global Catalogue of Microorganisms (GCM) 10K type strain sequencing project: providing services to taxonomists for standard genome sequencing and annotation.</title>
        <authorList>
            <consortium name="The Broad Institute Genomics Platform"/>
            <consortium name="The Broad Institute Genome Sequencing Center for Infectious Disease"/>
            <person name="Wu L."/>
            <person name="Ma J."/>
        </authorList>
    </citation>
    <scope>NUCLEOTIDE SEQUENCE [LARGE SCALE GENOMIC DNA]</scope>
    <source>
        <strain evidence="4">JCM 18127</strain>
    </source>
</reference>
<proteinExistence type="predicted"/>
<dbReference type="Gene3D" id="1.10.10.10">
    <property type="entry name" value="Winged helix-like DNA-binding domain superfamily/Winged helix DNA-binding domain"/>
    <property type="match status" value="1"/>
</dbReference>
<dbReference type="Proteomes" id="UP001500621">
    <property type="component" value="Unassembled WGS sequence"/>
</dbReference>
<sequence length="164" mass="18225">MRTLDSDTRLETRLDTVAELGHQLLRLQRRRTTVPPGTRLEVSAFRILWVLAHDGPATLRSLAEQLDLEQSTVNRQVHAALDAGWLEECPAPPRAPGSSAASGRARAARHFRPTRAGRTAYEHDGRLRAERYLAALDRLGTDRATRLVEDLTAFNDAWDAAGQP</sequence>